<reference evidence="2 3" key="1">
    <citation type="submission" date="2020-10" db="EMBL/GenBank/DDBJ databases">
        <authorList>
            <person name="Castelo-Branco R."/>
            <person name="Eusebio N."/>
            <person name="Adriana R."/>
            <person name="Vieira A."/>
            <person name="Brugerolle De Fraissinette N."/>
            <person name="Rezende De Castro R."/>
            <person name="Schneider M.P."/>
            <person name="Vasconcelos V."/>
            <person name="Leao P.N."/>
        </authorList>
    </citation>
    <scope>NUCLEOTIDE SEQUENCE [LARGE SCALE GENOMIC DNA]</scope>
    <source>
        <strain evidence="2 3">LEGE 03274</strain>
    </source>
</reference>
<evidence type="ECO:0000259" key="1">
    <source>
        <dbReference type="PROSITE" id="PS51192"/>
    </source>
</evidence>
<dbReference type="RefSeq" id="WP_193800563.1">
    <property type="nucleotide sequence ID" value="NZ_JADEWC010000011.1"/>
</dbReference>
<dbReference type="Pfam" id="PF00270">
    <property type="entry name" value="DEAD"/>
    <property type="match status" value="1"/>
</dbReference>
<dbReference type="PROSITE" id="PS51192">
    <property type="entry name" value="HELICASE_ATP_BIND_1"/>
    <property type="match status" value="1"/>
</dbReference>
<dbReference type="InterPro" id="IPR027417">
    <property type="entry name" value="P-loop_NTPase"/>
</dbReference>
<dbReference type="PANTHER" id="PTHR47962:SF5">
    <property type="entry name" value="ATP-DEPENDENT HELICASE LHR-RELATED"/>
    <property type="match status" value="1"/>
</dbReference>
<feature type="domain" description="Helicase ATP-binding" evidence="1">
    <location>
        <begin position="39"/>
        <end position="244"/>
    </location>
</feature>
<name>A0ABR9V4E4_9CHRO</name>
<comment type="caution">
    <text evidence="2">The sequence shown here is derived from an EMBL/GenBank/DDBJ whole genome shotgun (WGS) entry which is preliminary data.</text>
</comment>
<accession>A0ABR9V4E4</accession>
<organism evidence="2 3">
    <name type="scientific">Cyanobacterium stanieri LEGE 03274</name>
    <dbReference type="NCBI Taxonomy" id="1828756"/>
    <lineage>
        <taxon>Bacteria</taxon>
        <taxon>Bacillati</taxon>
        <taxon>Cyanobacteriota</taxon>
        <taxon>Cyanophyceae</taxon>
        <taxon>Oscillatoriophycideae</taxon>
        <taxon>Chroococcales</taxon>
        <taxon>Geminocystaceae</taxon>
        <taxon>Cyanobacterium</taxon>
    </lineage>
</organism>
<sequence>MNNHNISIKLEARSIAKCGTLPPELEFMQTALQHQVDVFEQAKTHDLILDLAPTGTGKTKAGLSTLLHNPTKTAIYVAPTNALITQQTEAAIKFVKEANLPHIVKSASAKEIKQWSDNRVGRRSGEKLYNVLRNPSTIFPEIGENKPLLLVTNPDIFYYATFFAYNHLDKDNIASQFYSKFSTVIFDEFHLYSAKQLVSLFFYLALSHVFGFFKNNRKIILLTATPEPACNEALKLLGQEGVKIAYVDGESENKNLIPSQTAVNLEIRPLLDKDILLTEIKEEVIKKISNYPEQNGAVILDSKDYINRLSDLLKSANLDTYFGRITGSTSQAERAISAEKQVILATSTVDVGFNFEKNPQPDRQNLDWLIFSTRDYFSFWQRLGRVGRVLGKKITDIPSGAIAYLPSKAWEENITDLDIQGGRKALTEKLEKLVCLQRPFLDIYWKSEAFLEIAKPLLELEEKLESLPESNLVITLFQTMQNILGGNKDWKYYRYRMKILKGAENISKSSIKDIQNKWRYIKGGQIFVKNYFKAKYPEDYENIKKGINKIEEFESVFKEHRDVAEDLKEYAEIFTATYAPLFQFRESLFESLLIKDPHNFLVDEVDETILDPIHLLRYYEFINNGDYIEITARAKDIYQLNFSLRYFGTNQEFKNNELNKLTAWKNCRIARTLGSAIAPTPLIEKLEKKLIPGVIISTAINQGIIIQLRKQGLISYPINVRCKDMSKEYTFFPTLSGILTIAMVGFRLSLPDNENFYIT</sequence>
<dbReference type="EMBL" id="JADEWC010000011">
    <property type="protein sequence ID" value="MBE9222406.1"/>
    <property type="molecule type" value="Genomic_DNA"/>
</dbReference>
<dbReference type="InterPro" id="IPR011545">
    <property type="entry name" value="DEAD/DEAH_box_helicase_dom"/>
</dbReference>
<dbReference type="InterPro" id="IPR014001">
    <property type="entry name" value="Helicase_ATP-bd"/>
</dbReference>
<keyword evidence="3" id="KW-1185">Reference proteome</keyword>
<dbReference type="NCBIfam" id="TIGR03158">
    <property type="entry name" value="cas3_cyano"/>
    <property type="match status" value="1"/>
</dbReference>
<dbReference type="SMART" id="SM00487">
    <property type="entry name" value="DEXDc"/>
    <property type="match status" value="1"/>
</dbReference>
<evidence type="ECO:0000313" key="3">
    <source>
        <dbReference type="Proteomes" id="UP000654604"/>
    </source>
</evidence>
<evidence type="ECO:0000313" key="2">
    <source>
        <dbReference type="EMBL" id="MBE9222406.1"/>
    </source>
</evidence>
<dbReference type="InterPro" id="IPR052511">
    <property type="entry name" value="ATP-dep_Helicase"/>
</dbReference>
<proteinExistence type="predicted"/>
<dbReference type="SUPFAM" id="SSF52540">
    <property type="entry name" value="P-loop containing nucleoside triphosphate hydrolases"/>
    <property type="match status" value="1"/>
</dbReference>
<dbReference type="PANTHER" id="PTHR47962">
    <property type="entry name" value="ATP-DEPENDENT HELICASE LHR-RELATED-RELATED"/>
    <property type="match status" value="1"/>
</dbReference>
<dbReference type="InterPro" id="IPR017575">
    <property type="entry name" value="CRISPR-assoc_helicase_Cas3"/>
</dbReference>
<protein>
    <submittedName>
        <fullName evidence="2">Type I-D CRISPR-associated helicase Cas3</fullName>
    </submittedName>
</protein>
<gene>
    <name evidence="2" type="primary">cas3</name>
    <name evidence="2" type="ORF">IQ215_06820</name>
</gene>
<dbReference type="Gene3D" id="3.40.50.300">
    <property type="entry name" value="P-loop containing nucleotide triphosphate hydrolases"/>
    <property type="match status" value="2"/>
</dbReference>
<dbReference type="Proteomes" id="UP000654604">
    <property type="component" value="Unassembled WGS sequence"/>
</dbReference>